<evidence type="ECO:0000313" key="2">
    <source>
        <dbReference type="EMBL" id="NYE58321.1"/>
    </source>
</evidence>
<accession>A0ABX2RAV7</accession>
<keyword evidence="1" id="KW-0472">Membrane</keyword>
<dbReference type="EMBL" id="JACCBS010000003">
    <property type="protein sequence ID" value="NYE58321.1"/>
    <property type="molecule type" value="Genomic_DNA"/>
</dbReference>
<keyword evidence="3" id="KW-1185">Reference proteome</keyword>
<organism evidence="2 3">
    <name type="scientific">Carboxydothermus ferrireducens DSM 11255</name>
    <dbReference type="NCBI Taxonomy" id="1119529"/>
    <lineage>
        <taxon>Bacteria</taxon>
        <taxon>Bacillati</taxon>
        <taxon>Bacillota</taxon>
        <taxon>Clostridia</taxon>
        <taxon>Thermoanaerobacterales</taxon>
        <taxon>Thermoanaerobacteraceae</taxon>
        <taxon>Carboxydothermus</taxon>
    </lineage>
</organism>
<sequence>MVVYIIVFLMLCLVAINGIIGIGGLYFALKSYKSHNKMALMRKTLSAVDN</sequence>
<keyword evidence="1" id="KW-0812">Transmembrane</keyword>
<comment type="caution">
    <text evidence="2">The sequence shown here is derived from an EMBL/GenBank/DDBJ whole genome shotgun (WGS) entry which is preliminary data.</text>
</comment>
<proteinExistence type="predicted"/>
<keyword evidence="1" id="KW-1133">Transmembrane helix</keyword>
<evidence type="ECO:0000313" key="3">
    <source>
        <dbReference type="Proteomes" id="UP000604066"/>
    </source>
</evidence>
<name>A0ABX2RAV7_9THEO</name>
<reference evidence="2 3" key="1">
    <citation type="submission" date="2020-07" db="EMBL/GenBank/DDBJ databases">
        <title>Genomic Encyclopedia of Type Strains, Phase III (KMG-III): the genomes of soil and plant-associated and newly described type strains.</title>
        <authorList>
            <person name="Whitman W."/>
        </authorList>
    </citation>
    <scope>NUCLEOTIDE SEQUENCE [LARGE SCALE GENOMIC DNA]</scope>
    <source>
        <strain evidence="2 3">DSM 11255</strain>
    </source>
</reference>
<evidence type="ECO:0000256" key="1">
    <source>
        <dbReference type="SAM" id="Phobius"/>
    </source>
</evidence>
<gene>
    <name evidence="2" type="ORF">HDG70_002072</name>
</gene>
<protein>
    <submittedName>
        <fullName evidence="2">Uncharacterized protein</fullName>
    </submittedName>
</protein>
<dbReference type="Proteomes" id="UP000604066">
    <property type="component" value="Unassembled WGS sequence"/>
</dbReference>
<feature type="transmembrane region" description="Helical" evidence="1">
    <location>
        <begin position="6"/>
        <end position="29"/>
    </location>
</feature>